<reference evidence="2 3" key="1">
    <citation type="submission" date="2016-10" db="EMBL/GenBank/DDBJ databases">
        <title>Rodentibacter gen. nov. and new species.</title>
        <authorList>
            <person name="Christensen H."/>
        </authorList>
    </citation>
    <scope>NUCLEOTIDE SEQUENCE [LARGE SCALE GENOMIC DNA]</scope>
    <source>
        <strain evidence="2 3">Ac151</strain>
    </source>
</reference>
<sequence length="170" mass="20545">MDNLKIIYGLFDAALMPQVWFNLDSWKLKYTSLYQGDYQQIAEAIPYLIELNEEQDRQATLSLLTQEDYKFGLLLESSDSLSALIPRLAYFYHVRNEQNEPYLRRFFDLRFFKRFVQSLSEQMLQFLVGVDTCFYYLDETLSFYHKISLLDNKLKFEQVELNYFRKEKKQ</sequence>
<protein>
    <recommendedName>
        <fullName evidence="1">DUF4123 domain-containing protein</fullName>
    </recommendedName>
</protein>
<dbReference type="EMBL" id="MLHQ01000007">
    <property type="protein sequence ID" value="OOF59935.1"/>
    <property type="molecule type" value="Genomic_DNA"/>
</dbReference>
<name>A0A1V3JT14_9PAST</name>
<proteinExistence type="predicted"/>
<dbReference type="InterPro" id="IPR025391">
    <property type="entry name" value="DUF4123"/>
</dbReference>
<dbReference type="AlphaFoldDB" id="A0A1V3JT14"/>
<comment type="caution">
    <text evidence="2">The sequence shown here is derived from an EMBL/GenBank/DDBJ whole genome shotgun (WGS) entry which is preliminary data.</text>
</comment>
<dbReference type="Proteomes" id="UP000188602">
    <property type="component" value="Unassembled WGS sequence"/>
</dbReference>
<dbReference type="RefSeq" id="WP_077423014.1">
    <property type="nucleotide sequence ID" value="NZ_MLHQ01000007.1"/>
</dbReference>
<organism evidence="2 3">
    <name type="scientific">Rodentibacter myodis</name>
    <dbReference type="NCBI Taxonomy" id="1907939"/>
    <lineage>
        <taxon>Bacteria</taxon>
        <taxon>Pseudomonadati</taxon>
        <taxon>Pseudomonadota</taxon>
        <taxon>Gammaproteobacteria</taxon>
        <taxon>Pasteurellales</taxon>
        <taxon>Pasteurellaceae</taxon>
        <taxon>Rodentibacter</taxon>
    </lineage>
</organism>
<evidence type="ECO:0000259" key="1">
    <source>
        <dbReference type="Pfam" id="PF13503"/>
    </source>
</evidence>
<evidence type="ECO:0000313" key="3">
    <source>
        <dbReference type="Proteomes" id="UP000188602"/>
    </source>
</evidence>
<keyword evidence="3" id="KW-1185">Reference proteome</keyword>
<gene>
    <name evidence="2" type="ORF">BKL49_02260</name>
</gene>
<accession>A0A1V3JT14</accession>
<dbReference type="OrthoDB" id="5678907at2"/>
<feature type="domain" description="DUF4123" evidence="1">
    <location>
        <begin position="8"/>
        <end position="123"/>
    </location>
</feature>
<evidence type="ECO:0000313" key="2">
    <source>
        <dbReference type="EMBL" id="OOF59935.1"/>
    </source>
</evidence>
<dbReference type="Pfam" id="PF13503">
    <property type="entry name" value="DUF4123"/>
    <property type="match status" value="1"/>
</dbReference>